<dbReference type="Proteomes" id="UP000001542">
    <property type="component" value="Unassembled WGS sequence"/>
</dbReference>
<evidence type="ECO:0000313" key="3">
    <source>
        <dbReference type="Proteomes" id="UP000001542"/>
    </source>
</evidence>
<protein>
    <submittedName>
        <fullName evidence="2">Uncharacterized protein</fullName>
    </submittedName>
</protein>
<dbReference type="SMR" id="A2H990"/>
<keyword evidence="1" id="KW-0472">Membrane</keyword>
<sequence>DNTSTLSLVETKTIVTTYTMTLVMTETNIIIPLDDSTVGSNVKSGTIILIAVLCLVAVFCLAIIGLFLYRKSHNKSSESESSINDDSDLFNDETRQQQTIVTFNADDDNTMLSTFNMGTDNIEDNEESLNDDDEMFLNAEF</sequence>
<evidence type="ECO:0000313" key="2">
    <source>
        <dbReference type="EMBL" id="EAX74027.1"/>
    </source>
</evidence>
<keyword evidence="3" id="KW-1185">Reference proteome</keyword>
<reference evidence="2" key="1">
    <citation type="submission" date="2006-10" db="EMBL/GenBank/DDBJ databases">
        <authorList>
            <person name="Amadeo P."/>
            <person name="Zhao Q."/>
            <person name="Wortman J."/>
            <person name="Fraser-Liggett C."/>
            <person name="Carlton J."/>
        </authorList>
    </citation>
    <scope>NUCLEOTIDE SEQUENCE</scope>
    <source>
        <strain evidence="2">G3</strain>
    </source>
</reference>
<accession>A2H990</accession>
<feature type="non-terminal residue" evidence="2">
    <location>
        <position position="1"/>
    </location>
</feature>
<dbReference type="VEuPathDB" id="TrichDB:TVAGG3_0056100"/>
<dbReference type="InParanoid" id="A2H990"/>
<dbReference type="VEuPathDB" id="TrichDB:TVAG_053120"/>
<gene>
    <name evidence="2" type="ORF">TVAG_456040</name>
</gene>
<dbReference type="AlphaFoldDB" id="A2H990"/>
<feature type="transmembrane region" description="Helical" evidence="1">
    <location>
        <begin position="47"/>
        <end position="69"/>
    </location>
</feature>
<keyword evidence="1" id="KW-1133">Transmembrane helix</keyword>
<evidence type="ECO:0000256" key="1">
    <source>
        <dbReference type="SAM" id="Phobius"/>
    </source>
</evidence>
<name>A2H990_TRIV3</name>
<keyword evidence="1" id="KW-0812">Transmembrane</keyword>
<proteinExistence type="predicted"/>
<dbReference type="EMBL" id="DS128946">
    <property type="protein sequence ID" value="EAX74027.1"/>
    <property type="molecule type" value="Genomic_DNA"/>
</dbReference>
<dbReference type="OrthoDB" id="10510366at2759"/>
<organism evidence="2 3">
    <name type="scientific">Trichomonas vaginalis (strain ATCC PRA-98 / G3)</name>
    <dbReference type="NCBI Taxonomy" id="412133"/>
    <lineage>
        <taxon>Eukaryota</taxon>
        <taxon>Metamonada</taxon>
        <taxon>Parabasalia</taxon>
        <taxon>Trichomonadida</taxon>
        <taxon>Trichomonadidae</taxon>
        <taxon>Trichomonas</taxon>
    </lineage>
</organism>
<reference evidence="2" key="2">
    <citation type="journal article" date="2007" name="Science">
        <title>Draft genome sequence of the sexually transmitted pathogen Trichomonas vaginalis.</title>
        <authorList>
            <person name="Carlton J.M."/>
            <person name="Hirt R.P."/>
            <person name="Silva J.C."/>
            <person name="Delcher A.L."/>
            <person name="Schatz M."/>
            <person name="Zhao Q."/>
            <person name="Wortman J.R."/>
            <person name="Bidwell S.L."/>
            <person name="Alsmark U.C.M."/>
            <person name="Besteiro S."/>
            <person name="Sicheritz-Ponten T."/>
            <person name="Noel C.J."/>
            <person name="Dacks J.B."/>
            <person name="Foster P.G."/>
            <person name="Simillion C."/>
            <person name="Van de Peer Y."/>
            <person name="Miranda-Saavedra D."/>
            <person name="Barton G.J."/>
            <person name="Westrop G.D."/>
            <person name="Mueller S."/>
            <person name="Dessi D."/>
            <person name="Fiori P.L."/>
            <person name="Ren Q."/>
            <person name="Paulsen I."/>
            <person name="Zhang H."/>
            <person name="Bastida-Corcuera F.D."/>
            <person name="Simoes-Barbosa A."/>
            <person name="Brown M.T."/>
            <person name="Hayes R.D."/>
            <person name="Mukherjee M."/>
            <person name="Okumura C.Y."/>
            <person name="Schneider R."/>
            <person name="Smith A.J."/>
            <person name="Vanacova S."/>
            <person name="Villalvazo M."/>
            <person name="Haas B.J."/>
            <person name="Pertea M."/>
            <person name="Feldblyum T.V."/>
            <person name="Utterback T.R."/>
            <person name="Shu C.L."/>
            <person name="Osoegawa K."/>
            <person name="de Jong P.J."/>
            <person name="Hrdy I."/>
            <person name="Horvathova L."/>
            <person name="Zubacova Z."/>
            <person name="Dolezal P."/>
            <person name="Malik S.B."/>
            <person name="Logsdon J.M. Jr."/>
            <person name="Henze K."/>
            <person name="Gupta A."/>
            <person name="Wang C.C."/>
            <person name="Dunne R.L."/>
            <person name="Upcroft J.A."/>
            <person name="Upcroft P."/>
            <person name="White O."/>
            <person name="Salzberg S.L."/>
            <person name="Tang P."/>
            <person name="Chiu C.-H."/>
            <person name="Lee Y.-S."/>
            <person name="Embley T.M."/>
            <person name="Coombs G.H."/>
            <person name="Mottram J.C."/>
            <person name="Tachezy J."/>
            <person name="Fraser-Liggett C.M."/>
            <person name="Johnson P.J."/>
        </authorList>
    </citation>
    <scope>NUCLEOTIDE SEQUENCE [LARGE SCALE GENOMIC DNA]</scope>
    <source>
        <strain evidence="2">G3</strain>
    </source>
</reference>